<dbReference type="GO" id="GO:0004674">
    <property type="term" value="F:protein serine/threonine kinase activity"/>
    <property type="evidence" value="ECO:0007669"/>
    <property type="project" value="UniProtKB-KW"/>
</dbReference>
<dbReference type="InterPro" id="IPR028375">
    <property type="entry name" value="KA1/Ssp2_C"/>
</dbReference>
<evidence type="ECO:0000256" key="6">
    <source>
        <dbReference type="ARBA" id="ARBA00022840"/>
    </source>
</evidence>
<evidence type="ECO:0000256" key="4">
    <source>
        <dbReference type="ARBA" id="ARBA00022741"/>
    </source>
</evidence>
<comment type="similarity">
    <text evidence="8">Belongs to the protein kinase superfamily.</text>
</comment>
<feature type="domain" description="Protein kinase" evidence="9">
    <location>
        <begin position="36"/>
        <end position="288"/>
    </location>
</feature>
<comment type="subunit">
    <text evidence="1">Monomer.</text>
</comment>
<evidence type="ECO:0000256" key="1">
    <source>
        <dbReference type="ARBA" id="ARBA00011245"/>
    </source>
</evidence>
<dbReference type="KEGG" id="bbig:BBBOND_0312700"/>
<organism evidence="10 11">
    <name type="scientific">Babesia bigemina</name>
    <dbReference type="NCBI Taxonomy" id="5866"/>
    <lineage>
        <taxon>Eukaryota</taxon>
        <taxon>Sar</taxon>
        <taxon>Alveolata</taxon>
        <taxon>Apicomplexa</taxon>
        <taxon>Aconoidasida</taxon>
        <taxon>Piroplasmida</taxon>
        <taxon>Babesiidae</taxon>
        <taxon>Babesia</taxon>
    </lineage>
</organism>
<sequence length="455" mass="51133">MLQLNWGAGEPAAAASSQATTTIKPRRGDITVVKGYALLGTLGVGSFGKVRLGIHCETGRRVAVKIIQKGQTVRAGVLNKLAREIRAMSGLRHPHVIHVHELIDTPTTVFIVMEYVEGGELFDYISQNSRLNEPEAVRIMRQILSAVHFCHSKMICHRDIKPENVLLDGNMDVKLGDFGLSNSMRYGTCLKTPCGSPNYASPEVICGKSYSGPEVDVWSCGIIFYVLLCGCLPFDDDEMSILFMKIKLGKYHEPPHLSESAKSLLRRMIDVNPVSRITMKEILMHPWFVGCTIDGSGPNAATYISGFSSPALTFYRNYRTDSGENEPILLEKPEDDDLEPASAVTLKCSRFKPRWYIGLPGFKSESQCVTVLTETLKELDYQWRFEPGYKVFCKRENSPQHKLQPQFAMQLYKMKYMSYLLDIQMKTGELMPIMNEGIRLVEALKRKLNMSTLLS</sequence>
<dbReference type="VEuPathDB" id="PiroplasmaDB:BBBOND_0312700"/>
<evidence type="ECO:0000313" key="11">
    <source>
        <dbReference type="Proteomes" id="UP000033188"/>
    </source>
</evidence>
<dbReference type="FunFam" id="3.30.200.20:FF:000003">
    <property type="entry name" value="Non-specific serine/threonine protein kinase"/>
    <property type="match status" value="1"/>
</dbReference>
<gene>
    <name evidence="10" type="ORF">BBBOND_0312700</name>
</gene>
<feature type="binding site" evidence="7">
    <location>
        <position position="65"/>
    </location>
    <ligand>
        <name>ATP</name>
        <dbReference type="ChEBI" id="CHEBI:30616"/>
    </ligand>
</feature>
<evidence type="ECO:0000256" key="5">
    <source>
        <dbReference type="ARBA" id="ARBA00022777"/>
    </source>
</evidence>
<reference evidence="11" key="1">
    <citation type="journal article" date="2014" name="Nucleic Acids Res.">
        <title>The evolutionary dynamics of variant antigen genes in Babesia reveal a history of genomic innovation underlying host-parasite interaction.</title>
        <authorList>
            <person name="Jackson A.P."/>
            <person name="Otto T.D."/>
            <person name="Darby A."/>
            <person name="Ramaprasad A."/>
            <person name="Xia D."/>
            <person name="Echaide I.E."/>
            <person name="Farber M."/>
            <person name="Gahlot S."/>
            <person name="Gamble J."/>
            <person name="Gupta D."/>
            <person name="Gupta Y."/>
            <person name="Jackson L."/>
            <person name="Malandrin L."/>
            <person name="Malas T.B."/>
            <person name="Moussa E."/>
            <person name="Nair M."/>
            <person name="Reid A.J."/>
            <person name="Sanders M."/>
            <person name="Sharma J."/>
            <person name="Tracey A."/>
            <person name="Quail M.A."/>
            <person name="Weir W."/>
            <person name="Wastling J.M."/>
            <person name="Hall N."/>
            <person name="Willadsen P."/>
            <person name="Lingelbach K."/>
            <person name="Shiels B."/>
            <person name="Tait A."/>
            <person name="Berriman M."/>
            <person name="Allred D.R."/>
            <person name="Pain A."/>
        </authorList>
    </citation>
    <scope>NUCLEOTIDE SEQUENCE [LARGE SCALE GENOMIC DNA]</scope>
    <source>
        <strain evidence="11">Bond</strain>
    </source>
</reference>
<dbReference type="SMART" id="SM00220">
    <property type="entry name" value="S_TKc"/>
    <property type="match status" value="1"/>
</dbReference>
<dbReference type="GO" id="GO:0005737">
    <property type="term" value="C:cytoplasm"/>
    <property type="evidence" value="ECO:0007669"/>
    <property type="project" value="TreeGrafter"/>
</dbReference>
<evidence type="ECO:0000259" key="9">
    <source>
        <dbReference type="PROSITE" id="PS50011"/>
    </source>
</evidence>
<dbReference type="PANTHER" id="PTHR24346:SF110">
    <property type="entry name" value="NON-SPECIFIC SERINE_THREONINE PROTEIN KINASE"/>
    <property type="match status" value="1"/>
</dbReference>
<dbReference type="FunFam" id="1.10.510.10:FF:000571">
    <property type="entry name" value="Maternal embryonic leucine zipper kinase"/>
    <property type="match status" value="1"/>
</dbReference>
<dbReference type="GO" id="GO:0035556">
    <property type="term" value="P:intracellular signal transduction"/>
    <property type="evidence" value="ECO:0007669"/>
    <property type="project" value="TreeGrafter"/>
</dbReference>
<dbReference type="PROSITE" id="PS50011">
    <property type="entry name" value="PROTEIN_KINASE_DOM"/>
    <property type="match status" value="1"/>
</dbReference>
<dbReference type="PANTHER" id="PTHR24346">
    <property type="entry name" value="MAP/MICROTUBULE AFFINITY-REGULATING KINASE"/>
    <property type="match status" value="1"/>
</dbReference>
<dbReference type="PROSITE" id="PS00108">
    <property type="entry name" value="PROTEIN_KINASE_ST"/>
    <property type="match status" value="1"/>
</dbReference>
<dbReference type="Proteomes" id="UP000033188">
    <property type="component" value="Chromosome 3"/>
</dbReference>
<dbReference type="OrthoDB" id="431723at2759"/>
<proteinExistence type="inferred from homology"/>
<dbReference type="EMBL" id="LK391709">
    <property type="protein sequence ID" value="CDR97367.1"/>
    <property type="molecule type" value="Genomic_DNA"/>
</dbReference>
<evidence type="ECO:0000256" key="2">
    <source>
        <dbReference type="ARBA" id="ARBA00022527"/>
    </source>
</evidence>
<protein>
    <submittedName>
        <fullName evidence="10">Protein kinase domain containing protein, putative</fullName>
    </submittedName>
</protein>
<evidence type="ECO:0000256" key="7">
    <source>
        <dbReference type="PROSITE-ProRule" id="PRU10141"/>
    </source>
</evidence>
<keyword evidence="5 10" id="KW-0418">Kinase</keyword>
<dbReference type="InterPro" id="IPR011009">
    <property type="entry name" value="Kinase-like_dom_sf"/>
</dbReference>
<name>A0A061DBP3_BABBI</name>
<dbReference type="InterPro" id="IPR000719">
    <property type="entry name" value="Prot_kinase_dom"/>
</dbReference>
<evidence type="ECO:0000256" key="8">
    <source>
        <dbReference type="RuleBase" id="RU000304"/>
    </source>
</evidence>
<keyword evidence="6 7" id="KW-0067">ATP-binding</keyword>
<evidence type="ECO:0000313" key="10">
    <source>
        <dbReference type="EMBL" id="CDR97367.1"/>
    </source>
</evidence>
<keyword evidence="4 7" id="KW-0547">Nucleotide-binding</keyword>
<dbReference type="AlphaFoldDB" id="A0A061DBP3"/>
<keyword evidence="2 8" id="KW-0723">Serine/threonine-protein kinase</keyword>
<dbReference type="InterPro" id="IPR017441">
    <property type="entry name" value="Protein_kinase_ATP_BS"/>
</dbReference>
<keyword evidence="3" id="KW-0808">Transferase</keyword>
<dbReference type="STRING" id="5866.A0A061DBP3"/>
<dbReference type="Gene3D" id="3.30.310.80">
    <property type="entry name" value="Kinase associated domain 1, KA1"/>
    <property type="match status" value="1"/>
</dbReference>
<dbReference type="OMA" id="QTRITMK"/>
<evidence type="ECO:0000256" key="3">
    <source>
        <dbReference type="ARBA" id="ARBA00022679"/>
    </source>
</evidence>
<dbReference type="PROSITE" id="PS00107">
    <property type="entry name" value="PROTEIN_KINASE_ATP"/>
    <property type="match status" value="1"/>
</dbReference>
<dbReference type="GeneID" id="24565908"/>
<dbReference type="SUPFAM" id="SSF103243">
    <property type="entry name" value="KA1-like"/>
    <property type="match status" value="1"/>
</dbReference>
<keyword evidence="11" id="KW-1185">Reference proteome</keyword>
<dbReference type="InterPro" id="IPR008271">
    <property type="entry name" value="Ser/Thr_kinase_AS"/>
</dbReference>
<accession>A0A061DBP3</accession>
<dbReference type="Pfam" id="PF00069">
    <property type="entry name" value="Pkinase"/>
    <property type="match status" value="1"/>
</dbReference>
<dbReference type="Gene3D" id="1.10.510.10">
    <property type="entry name" value="Transferase(Phosphotransferase) domain 1"/>
    <property type="match status" value="1"/>
</dbReference>
<dbReference type="GO" id="GO:0005524">
    <property type="term" value="F:ATP binding"/>
    <property type="evidence" value="ECO:0007669"/>
    <property type="project" value="UniProtKB-UniRule"/>
</dbReference>
<dbReference type="SUPFAM" id="SSF56112">
    <property type="entry name" value="Protein kinase-like (PK-like)"/>
    <property type="match status" value="1"/>
</dbReference>
<dbReference type="RefSeq" id="XP_012769553.1">
    <property type="nucleotide sequence ID" value="XM_012914099.1"/>
</dbReference>